<keyword evidence="4" id="KW-1185">Reference proteome</keyword>
<dbReference type="Gene3D" id="1.10.405.20">
    <property type="match status" value="1"/>
</dbReference>
<evidence type="ECO:0000313" key="3">
    <source>
        <dbReference type="EMBL" id="KAF2800883.1"/>
    </source>
</evidence>
<feature type="chain" id="PRO_5025475149" evidence="1">
    <location>
        <begin position="24"/>
        <end position="484"/>
    </location>
</feature>
<dbReference type="EMBL" id="MU001741">
    <property type="protein sequence ID" value="KAF2800883.1"/>
    <property type="molecule type" value="Genomic_DNA"/>
</dbReference>
<accession>A0A6A6XXA1</accession>
<dbReference type="PRINTS" id="PR00419">
    <property type="entry name" value="ADXRDTASE"/>
</dbReference>
<organism evidence="3 4">
    <name type="scientific">Melanomma pulvis-pyrius CBS 109.77</name>
    <dbReference type="NCBI Taxonomy" id="1314802"/>
    <lineage>
        <taxon>Eukaryota</taxon>
        <taxon>Fungi</taxon>
        <taxon>Dikarya</taxon>
        <taxon>Ascomycota</taxon>
        <taxon>Pezizomycotina</taxon>
        <taxon>Dothideomycetes</taxon>
        <taxon>Pleosporomycetidae</taxon>
        <taxon>Pleosporales</taxon>
        <taxon>Melanommataceae</taxon>
        <taxon>Melanomma</taxon>
    </lineage>
</organism>
<evidence type="ECO:0000256" key="1">
    <source>
        <dbReference type="SAM" id="SignalP"/>
    </source>
</evidence>
<dbReference type="InterPro" id="IPR036188">
    <property type="entry name" value="FAD/NAD-bd_sf"/>
</dbReference>
<reference evidence="3" key="1">
    <citation type="journal article" date="2020" name="Stud. Mycol.">
        <title>101 Dothideomycetes genomes: a test case for predicting lifestyles and emergence of pathogens.</title>
        <authorList>
            <person name="Haridas S."/>
            <person name="Albert R."/>
            <person name="Binder M."/>
            <person name="Bloem J."/>
            <person name="Labutti K."/>
            <person name="Salamov A."/>
            <person name="Andreopoulos B."/>
            <person name="Baker S."/>
            <person name="Barry K."/>
            <person name="Bills G."/>
            <person name="Bluhm B."/>
            <person name="Cannon C."/>
            <person name="Castanera R."/>
            <person name="Culley D."/>
            <person name="Daum C."/>
            <person name="Ezra D."/>
            <person name="Gonzalez J."/>
            <person name="Henrissat B."/>
            <person name="Kuo A."/>
            <person name="Liang C."/>
            <person name="Lipzen A."/>
            <person name="Lutzoni F."/>
            <person name="Magnuson J."/>
            <person name="Mondo S."/>
            <person name="Nolan M."/>
            <person name="Ohm R."/>
            <person name="Pangilinan J."/>
            <person name="Park H.-J."/>
            <person name="Ramirez L."/>
            <person name="Alfaro M."/>
            <person name="Sun H."/>
            <person name="Tritt A."/>
            <person name="Yoshinaga Y."/>
            <person name="Zwiers L.-H."/>
            <person name="Turgeon B."/>
            <person name="Goodwin S."/>
            <person name="Spatafora J."/>
            <person name="Crous P."/>
            <person name="Grigoriev I."/>
        </authorList>
    </citation>
    <scope>NUCLEOTIDE SEQUENCE</scope>
    <source>
        <strain evidence="3">CBS 109.77</strain>
    </source>
</reference>
<dbReference type="GO" id="GO:0016491">
    <property type="term" value="F:oxidoreductase activity"/>
    <property type="evidence" value="ECO:0007669"/>
    <property type="project" value="InterPro"/>
</dbReference>
<proteinExistence type="predicted"/>
<feature type="domain" description="Amine oxidase" evidence="2">
    <location>
        <begin position="45"/>
        <end position="302"/>
    </location>
</feature>
<keyword evidence="1" id="KW-0732">Signal</keyword>
<name>A0A6A6XXA1_9PLEO</name>
<feature type="signal peptide" evidence="1">
    <location>
        <begin position="1"/>
        <end position="23"/>
    </location>
</feature>
<evidence type="ECO:0000259" key="2">
    <source>
        <dbReference type="Pfam" id="PF01593"/>
    </source>
</evidence>
<sequence>MNYSTKVFLALQILTTFSLTASAWPTLHSRHNKVPPVCIIGAGPAGLTAAGKLESKGIKAVVFDKQGAVGGKCQAYYDEEGIFHPLGAAFFSNASYAETVKVVETSGVSIEEFKLAGARQQFSFNESTGTTAAVPPLSGLSLQAVAAEIPRYIKIWNEQFARISVTSFKKGVPDNLTVSGVEWFKANNFTALPILLVNPLALYGYGDIRLVPALYILQYITPDLLTGFIGQHNVYYTDFHKVWVEWVKKAACKQDIHLNTEIRCIDRSGKNPVLRYTKKDGDFYTWGKQECSSLIVALPPTIENLERAGLDLTEAENDVFKHVGVHNYFSSAVKLELPFGVSYIADSKNESVPPPAEGGPVAVLRLSNDSDISTSWSWGPYGEFESESSARALLQTTLSKINKDPRNLTAQAVPLCKNDIRAFRKWDYFPHFDSAPLKAGAYAKLNDLQGCKKTYWASGLHGMETVEWAIKAGQDVVDSHFAVN</sequence>
<dbReference type="Proteomes" id="UP000799757">
    <property type="component" value="Unassembled WGS sequence"/>
</dbReference>
<dbReference type="OrthoDB" id="5046242at2759"/>
<dbReference type="InterPro" id="IPR002937">
    <property type="entry name" value="Amino_oxidase"/>
</dbReference>
<dbReference type="SUPFAM" id="SSF51905">
    <property type="entry name" value="FAD/NAD(P)-binding domain"/>
    <property type="match status" value="1"/>
</dbReference>
<gene>
    <name evidence="3" type="ORF">K505DRAFT_227781</name>
</gene>
<dbReference type="AlphaFoldDB" id="A0A6A6XXA1"/>
<dbReference type="Pfam" id="PF01593">
    <property type="entry name" value="Amino_oxidase"/>
    <property type="match status" value="1"/>
</dbReference>
<evidence type="ECO:0000313" key="4">
    <source>
        <dbReference type="Proteomes" id="UP000799757"/>
    </source>
</evidence>
<dbReference type="Gene3D" id="3.30.70.1990">
    <property type="match status" value="1"/>
</dbReference>
<dbReference type="Gene3D" id="3.50.50.60">
    <property type="entry name" value="FAD/NAD(P)-binding domain"/>
    <property type="match status" value="1"/>
</dbReference>
<protein>
    <submittedName>
        <fullName evidence="3">FAD/NAD(P)-binding domain-containing protein</fullName>
    </submittedName>
</protein>